<evidence type="ECO:0000313" key="2">
    <source>
        <dbReference type="EMBL" id="OJD30777.1"/>
    </source>
</evidence>
<dbReference type="EMBL" id="MNUE01000056">
    <property type="protein sequence ID" value="OJD30777.1"/>
    <property type="molecule type" value="Genomic_DNA"/>
</dbReference>
<feature type="signal peptide" evidence="1">
    <location>
        <begin position="1"/>
        <end position="19"/>
    </location>
</feature>
<protein>
    <recommendedName>
        <fullName evidence="4">Secreted protein</fullName>
    </recommendedName>
</protein>
<dbReference type="OrthoDB" id="5380004at2759"/>
<organism evidence="2 3">
    <name type="scientific">Diplodia corticola</name>
    <dbReference type="NCBI Taxonomy" id="236234"/>
    <lineage>
        <taxon>Eukaryota</taxon>
        <taxon>Fungi</taxon>
        <taxon>Dikarya</taxon>
        <taxon>Ascomycota</taxon>
        <taxon>Pezizomycotina</taxon>
        <taxon>Dothideomycetes</taxon>
        <taxon>Dothideomycetes incertae sedis</taxon>
        <taxon>Botryosphaeriales</taxon>
        <taxon>Botryosphaeriaceae</taxon>
        <taxon>Diplodia</taxon>
    </lineage>
</organism>
<evidence type="ECO:0000313" key="3">
    <source>
        <dbReference type="Proteomes" id="UP000183809"/>
    </source>
</evidence>
<accession>A0A1J9QQQ3</accession>
<dbReference type="AlphaFoldDB" id="A0A1J9QQQ3"/>
<dbReference type="GeneID" id="31017676"/>
<gene>
    <name evidence="2" type="ORF">BKCO1_5600053</name>
</gene>
<comment type="caution">
    <text evidence="2">The sequence shown here is derived from an EMBL/GenBank/DDBJ whole genome shotgun (WGS) entry which is preliminary data.</text>
</comment>
<feature type="chain" id="PRO_5012769265" description="Secreted protein" evidence="1">
    <location>
        <begin position="20"/>
        <end position="107"/>
    </location>
</feature>
<name>A0A1J9QQQ3_9PEZI</name>
<keyword evidence="1" id="KW-0732">Signal</keyword>
<evidence type="ECO:0008006" key="4">
    <source>
        <dbReference type="Google" id="ProtNLM"/>
    </source>
</evidence>
<dbReference type="RefSeq" id="XP_020127037.1">
    <property type="nucleotide sequence ID" value="XM_020277415.1"/>
</dbReference>
<proteinExistence type="predicted"/>
<keyword evidence="3" id="KW-1185">Reference proteome</keyword>
<evidence type="ECO:0000256" key="1">
    <source>
        <dbReference type="SAM" id="SignalP"/>
    </source>
</evidence>
<reference evidence="2 3" key="1">
    <citation type="submission" date="2016-10" db="EMBL/GenBank/DDBJ databases">
        <title>Proteomics and genomics reveal pathogen-plant mechanisms compatible with a hemibiotrophic lifestyle of Diplodia corticola.</title>
        <authorList>
            <person name="Fernandes I."/>
            <person name="De Jonge R."/>
            <person name="Van De Peer Y."/>
            <person name="Devreese B."/>
            <person name="Alves A."/>
            <person name="Esteves A.C."/>
        </authorList>
    </citation>
    <scope>NUCLEOTIDE SEQUENCE [LARGE SCALE GENOMIC DNA]</scope>
    <source>
        <strain evidence="2 3">CBS 112549</strain>
    </source>
</reference>
<dbReference type="Proteomes" id="UP000183809">
    <property type="component" value="Unassembled WGS sequence"/>
</dbReference>
<sequence length="107" mass="11625">MRFSVIAAAAISCAAPVWANAETTIKAVGDVDKTALKDCLDSYRNDNWDGMNCGARGWFKGHRPAYQSSNNCYDACAPGIRSAIDQGGSNVECRDYEGVTQCWMGYN</sequence>